<name>A0A388T9H3_TERA1</name>
<dbReference type="GO" id="GO:0006779">
    <property type="term" value="P:porphyrin-containing compound biosynthetic process"/>
    <property type="evidence" value="ECO:0007669"/>
    <property type="project" value="TreeGrafter"/>
</dbReference>
<dbReference type="InterPro" id="IPR058240">
    <property type="entry name" value="rSAM_sf"/>
</dbReference>
<dbReference type="SUPFAM" id="SSF102114">
    <property type="entry name" value="Radical SAM enzymes"/>
    <property type="match status" value="1"/>
</dbReference>
<dbReference type="CDD" id="cd01335">
    <property type="entry name" value="Radical_SAM"/>
    <property type="match status" value="1"/>
</dbReference>
<dbReference type="SMART" id="SM00729">
    <property type="entry name" value="Elp3"/>
    <property type="match status" value="1"/>
</dbReference>
<sequence>MAKKIKLQFSIAGGLSIHKSTLAFILAREQHSEWFYPEMEVASVYDCFPGFIWNGGRIYSQSVMSAEQMIQRVNFFNNRNIGVNFTFTNCALTAKHLCDPLGNWALEKFVKPINAIVINSPILEEYIRQNYPQCKMISSVTKVIRDIDRLLADTLKYDAVVVAPEFNHDWQALSKLPVDKIVILVNEGCAPYCSDKLKHYKMYSEAILGLATKESIKYFCPDGRKGNKTILSRKQLLVLAEKLKIKHFKLNGRDATTLETLLGYYKEYFVLPEFQAKFERFMRENNNLKFWNKQISAIQWDKNIVDRLAKVYQEVLFDTVKKICQKNITPLAVYIHSPFCPSQCKYCAYRGRVPLKGELEKYYNEYLPAQINNYREILQAAEVSSWFFGGGTPSLMTPEMLRHILSLLPGLKERGEKIFEIHPANFNIELLDILQEYNFHNVIVGVQSFAEETLRKAKRIPAGREQIKSIIQEIQKRGMAAWVDLVGYVNDDPGEIAVLGQDIYTALELEPDEISICINYFLREKYLQTTLELLTVVLQTVGFGWQWEDFIAKPADIRKHLENFKVLRLYNKSKPLVLKQRNFLNALATHTEHFVKQSFLGIGSYQNQTHGTISCLVTEDYKYFFTEANKDWQPRYFITHTADFLAEAQRLLSDMRDTAASMKRTLQIKQVCLERRYYNPTGTLGLGEDISFLSATLERDFSSSLAERIKCESLLQKYQLPPDKPFIDLSKIGVPK</sequence>
<dbReference type="GO" id="GO:0003824">
    <property type="term" value="F:catalytic activity"/>
    <property type="evidence" value="ECO:0007669"/>
    <property type="project" value="InterPro"/>
</dbReference>
<dbReference type="InterPro" id="IPR023404">
    <property type="entry name" value="rSAM_horseshoe"/>
</dbReference>
<gene>
    <name evidence="3" type="ORF">NO1_0678</name>
</gene>
<accession>A0A388T9H3</accession>
<dbReference type="InterPro" id="IPR034505">
    <property type="entry name" value="Coproporphyrinogen-III_oxidase"/>
</dbReference>
<dbReference type="Pfam" id="PF04055">
    <property type="entry name" value="Radical_SAM"/>
    <property type="match status" value="1"/>
</dbReference>
<keyword evidence="4" id="KW-1185">Reference proteome</keyword>
<reference evidence="3 4" key="1">
    <citation type="journal article" date="2019" name="ISME J.">
        <title>Genome analyses of uncultured TG2/ZB3 bacteria in 'Margulisbacteria' specifically attached to ectosymbiotic spirochetes of protists in the termite gut.</title>
        <authorList>
            <person name="Utami Y.D."/>
            <person name="Kuwahara H."/>
            <person name="Igai K."/>
            <person name="Murakami T."/>
            <person name="Sugaya K."/>
            <person name="Morikawa T."/>
            <person name="Nagura Y."/>
            <person name="Yuki M."/>
            <person name="Deevong P."/>
            <person name="Inoue T."/>
            <person name="Kihara K."/>
            <person name="Lo N."/>
            <person name="Yamada A."/>
            <person name="Ohkuma M."/>
            <person name="Hongoh Y."/>
        </authorList>
    </citation>
    <scope>NUCLEOTIDE SEQUENCE [LARGE SCALE GENOMIC DNA]</scope>
    <source>
        <strain evidence="3">NkOx7-01</strain>
    </source>
</reference>
<dbReference type="EMBL" id="BGZN01000008">
    <property type="protein sequence ID" value="GBR73266.1"/>
    <property type="molecule type" value="Genomic_DNA"/>
</dbReference>
<dbReference type="PROSITE" id="PS51918">
    <property type="entry name" value="RADICAL_SAM"/>
    <property type="match status" value="1"/>
</dbReference>
<dbReference type="PANTHER" id="PTHR13932">
    <property type="entry name" value="COPROPORPHYRINIGEN III OXIDASE"/>
    <property type="match status" value="1"/>
</dbReference>
<protein>
    <recommendedName>
        <fullName evidence="1">Heme chaperone HemW</fullName>
    </recommendedName>
</protein>
<dbReference type="GO" id="GO:0051539">
    <property type="term" value="F:4 iron, 4 sulfur cluster binding"/>
    <property type="evidence" value="ECO:0007669"/>
    <property type="project" value="TreeGrafter"/>
</dbReference>
<comment type="caution">
    <text evidence="3">The sequence shown here is derived from an EMBL/GenBank/DDBJ whole genome shotgun (WGS) entry which is preliminary data.</text>
</comment>
<dbReference type="AlphaFoldDB" id="A0A388T9H3"/>
<dbReference type="SFLD" id="SFLDS00029">
    <property type="entry name" value="Radical_SAM"/>
    <property type="match status" value="1"/>
</dbReference>
<evidence type="ECO:0000259" key="2">
    <source>
        <dbReference type="PROSITE" id="PS51918"/>
    </source>
</evidence>
<organism evidence="3 4">
    <name type="scientific">Termititenax aidoneus</name>
    <dbReference type="NCBI Taxonomy" id="2218524"/>
    <lineage>
        <taxon>Bacteria</taxon>
        <taxon>Bacillati</taxon>
        <taxon>Candidatus Margulisiibacteriota</taxon>
        <taxon>Candidatus Termititenacia</taxon>
        <taxon>Candidatus Termititenacales</taxon>
        <taxon>Candidatus Termititenacaceae</taxon>
        <taxon>Candidatus Termititenax</taxon>
    </lineage>
</organism>
<dbReference type="Gene3D" id="3.80.30.20">
    <property type="entry name" value="tm_1862 like domain"/>
    <property type="match status" value="1"/>
</dbReference>
<evidence type="ECO:0000313" key="4">
    <source>
        <dbReference type="Proteomes" id="UP000269352"/>
    </source>
</evidence>
<dbReference type="InterPro" id="IPR006638">
    <property type="entry name" value="Elp3/MiaA/NifB-like_rSAM"/>
</dbReference>
<feature type="domain" description="Radical SAM core" evidence="2">
    <location>
        <begin position="325"/>
        <end position="554"/>
    </location>
</feature>
<dbReference type="GO" id="GO:0005737">
    <property type="term" value="C:cytoplasm"/>
    <property type="evidence" value="ECO:0007669"/>
    <property type="project" value="TreeGrafter"/>
</dbReference>
<evidence type="ECO:0000256" key="1">
    <source>
        <dbReference type="ARBA" id="ARBA00017228"/>
    </source>
</evidence>
<evidence type="ECO:0000313" key="3">
    <source>
        <dbReference type="EMBL" id="GBR73266.1"/>
    </source>
</evidence>
<proteinExistence type="predicted"/>
<dbReference type="Proteomes" id="UP000269352">
    <property type="component" value="Unassembled WGS sequence"/>
</dbReference>
<dbReference type="PANTHER" id="PTHR13932:SF5">
    <property type="entry name" value="RADICAL S-ADENOSYL METHIONINE DOMAIN-CONTAINING PROTEIN 1, MITOCHONDRIAL"/>
    <property type="match status" value="1"/>
</dbReference>
<dbReference type="InterPro" id="IPR007197">
    <property type="entry name" value="rSAM"/>
</dbReference>